<evidence type="ECO:0000313" key="10">
    <source>
        <dbReference type="EMBL" id="QIB76820.1"/>
    </source>
</evidence>
<dbReference type="GeneID" id="44081969"/>
<dbReference type="Pfam" id="PF02653">
    <property type="entry name" value="BPD_transp_2"/>
    <property type="match status" value="1"/>
</dbReference>
<dbReference type="RefSeq" id="WP_163488430.1">
    <property type="nucleotide sequence ID" value="NZ_CP048738.1"/>
</dbReference>
<dbReference type="GO" id="GO:0022857">
    <property type="term" value="F:transmembrane transporter activity"/>
    <property type="evidence" value="ECO:0007669"/>
    <property type="project" value="InterPro"/>
</dbReference>
<feature type="transmembrane region" description="Helical" evidence="9">
    <location>
        <begin position="59"/>
        <end position="79"/>
    </location>
</feature>
<sequence>MVNPLNLLFQFLDSFAFIVLAAAGLAVIFGIMGVINLAHGEFIMVGAYATTLANIRLGLPLPVAMLAGVAVSAVFGLVVERVVISGSVPNAVSQRALGRDVVEPLYDRLADSMVATWGLSLIMVQGVRITLGNSLPQIGTPLGEIAYGGYSYSTYRVLLAGVAVGVLALTYYLFTHTEYGMRARATIQNERIAKALGVDTERTYMTTFAIGSGMVGLTGALYAPTVTMVPTLGSSFLVESFVAVVVGGPGVVLGTTLAGGLLGSINALFSNLVGTFFGRIALLATAIVMIRFLPDGITGFIETVRARRQEDA</sequence>
<evidence type="ECO:0000256" key="8">
    <source>
        <dbReference type="ARBA" id="ARBA00037998"/>
    </source>
</evidence>
<feature type="transmembrane region" description="Helical" evidence="9">
    <location>
        <begin position="204"/>
        <end position="223"/>
    </location>
</feature>
<dbReference type="GO" id="GO:0006865">
    <property type="term" value="P:amino acid transport"/>
    <property type="evidence" value="ECO:0007669"/>
    <property type="project" value="UniProtKB-KW"/>
</dbReference>
<accession>A0A6C0UNS9</accession>
<dbReference type="NCBIfam" id="TIGR03622">
    <property type="entry name" value="urea_t_UrtB_arc"/>
    <property type="match status" value="1"/>
</dbReference>
<feature type="transmembrane region" description="Helical" evidence="9">
    <location>
        <begin position="15"/>
        <end position="38"/>
    </location>
</feature>
<dbReference type="InterPro" id="IPR001851">
    <property type="entry name" value="ABC_transp_permease"/>
</dbReference>
<reference evidence="10 11" key="1">
    <citation type="submission" date="2020-02" db="EMBL/GenBank/DDBJ databases">
        <title>Whole genome sequence of Haloferax alexandrinus pws1.</title>
        <authorList>
            <person name="Verma D.K."/>
            <person name="Gopal K."/>
            <person name="Prasad E.S."/>
        </authorList>
    </citation>
    <scope>NUCLEOTIDE SEQUENCE [LARGE SCALE GENOMIC DNA]</scope>
    <source>
        <strain evidence="11">wsp1</strain>
    </source>
</reference>
<keyword evidence="3" id="KW-1003">Cell membrane</keyword>
<dbReference type="CDD" id="cd06582">
    <property type="entry name" value="TM_PBP1_LivH_like"/>
    <property type="match status" value="1"/>
</dbReference>
<evidence type="ECO:0000256" key="4">
    <source>
        <dbReference type="ARBA" id="ARBA00022692"/>
    </source>
</evidence>
<dbReference type="KEGG" id="hale:G3A49_01130"/>
<dbReference type="AlphaFoldDB" id="A0A6C0UNS9"/>
<name>A0A6C0UNS9_HALVO</name>
<evidence type="ECO:0000313" key="11">
    <source>
        <dbReference type="Proteomes" id="UP000465667"/>
    </source>
</evidence>
<keyword evidence="6 9" id="KW-1133">Transmembrane helix</keyword>
<protein>
    <submittedName>
        <fullName evidence="10">Urea ABC transporter, permease protein UrtB</fullName>
    </submittedName>
</protein>
<evidence type="ECO:0000256" key="2">
    <source>
        <dbReference type="ARBA" id="ARBA00022448"/>
    </source>
</evidence>
<feature type="transmembrane region" description="Helical" evidence="9">
    <location>
        <begin position="276"/>
        <end position="293"/>
    </location>
</feature>
<evidence type="ECO:0000256" key="7">
    <source>
        <dbReference type="ARBA" id="ARBA00023136"/>
    </source>
</evidence>
<dbReference type="InterPro" id="IPR052157">
    <property type="entry name" value="BCAA_transport_permease"/>
</dbReference>
<dbReference type="EMBL" id="CP048738">
    <property type="protein sequence ID" value="QIB76820.1"/>
    <property type="molecule type" value="Genomic_DNA"/>
</dbReference>
<dbReference type="GO" id="GO:0005886">
    <property type="term" value="C:plasma membrane"/>
    <property type="evidence" value="ECO:0007669"/>
    <property type="project" value="UniProtKB-SubCell"/>
</dbReference>
<comment type="similarity">
    <text evidence="8">Belongs to the binding-protein-dependent transport system permease family. LivHM subfamily.</text>
</comment>
<dbReference type="Proteomes" id="UP000465667">
    <property type="component" value="Chromosome"/>
</dbReference>
<keyword evidence="5" id="KW-0029">Amino-acid transport</keyword>
<evidence type="ECO:0000256" key="1">
    <source>
        <dbReference type="ARBA" id="ARBA00004651"/>
    </source>
</evidence>
<keyword evidence="4 9" id="KW-0812">Transmembrane</keyword>
<evidence type="ECO:0000256" key="9">
    <source>
        <dbReference type="SAM" id="Phobius"/>
    </source>
</evidence>
<evidence type="ECO:0000256" key="3">
    <source>
        <dbReference type="ARBA" id="ARBA00022475"/>
    </source>
</evidence>
<evidence type="ECO:0000256" key="6">
    <source>
        <dbReference type="ARBA" id="ARBA00022989"/>
    </source>
</evidence>
<feature type="transmembrane region" description="Helical" evidence="9">
    <location>
        <begin position="243"/>
        <end position="269"/>
    </location>
</feature>
<gene>
    <name evidence="10" type="primary">urtB</name>
    <name evidence="10" type="ORF">G3A49_01130</name>
</gene>
<keyword evidence="2" id="KW-0813">Transport</keyword>
<organism evidence="10 11">
    <name type="scientific">Haloferax volcanii</name>
    <name type="common">Halobacterium volcanii</name>
    <dbReference type="NCBI Taxonomy" id="2246"/>
    <lineage>
        <taxon>Archaea</taxon>
        <taxon>Methanobacteriati</taxon>
        <taxon>Methanobacteriota</taxon>
        <taxon>Stenosarchaea group</taxon>
        <taxon>Halobacteria</taxon>
        <taxon>Halobacteriales</taxon>
        <taxon>Haloferacaceae</taxon>
        <taxon>Haloferax</taxon>
    </lineage>
</organism>
<dbReference type="PANTHER" id="PTHR11795">
    <property type="entry name" value="BRANCHED-CHAIN AMINO ACID TRANSPORT SYSTEM PERMEASE PROTEIN LIVH"/>
    <property type="match status" value="1"/>
</dbReference>
<feature type="transmembrane region" description="Helical" evidence="9">
    <location>
        <begin position="155"/>
        <end position="174"/>
    </location>
</feature>
<evidence type="ECO:0000256" key="5">
    <source>
        <dbReference type="ARBA" id="ARBA00022970"/>
    </source>
</evidence>
<dbReference type="PANTHER" id="PTHR11795:SF447">
    <property type="entry name" value="ABC TRANSPORTER PERMEASE PROTEIN"/>
    <property type="match status" value="1"/>
</dbReference>
<dbReference type="InterPro" id="IPR019924">
    <property type="entry name" value="ABC_UrtB_arc"/>
</dbReference>
<comment type="subcellular location">
    <subcellularLocation>
        <location evidence="1">Cell membrane</location>
        <topology evidence="1">Multi-pass membrane protein</topology>
    </subcellularLocation>
</comment>
<proteinExistence type="inferred from homology"/>
<keyword evidence="7 9" id="KW-0472">Membrane</keyword>